<gene>
    <name evidence="2" type="ORF">KA717_24545</name>
</gene>
<proteinExistence type="predicted"/>
<dbReference type="InterPro" id="IPR027417">
    <property type="entry name" value="P-loop_NTPase"/>
</dbReference>
<sequence length="324" mass="36916">MTSQPKQPIYSFLSIGQRGVGKTVFLAACYLESHQDTEQQRLLWFDCEDRDARRTIDNLLVYVAKTGEYPPATLKITNFEFLLKQRSQWGHQTLGQVRWWDVPGESCHVHNPAFTAMLNHSDGCCLFLDAPSLVQTADDPASLTKLLQPLESVVELVVNQGLSLPLAIILTKCDQLPPHPLFWQRLKKALNPLVTRLQEWQANYQLFYSEIPITEIDGVSTLQLTRVGTPIYWLFSNIHRSRQGEMETVDPQIPYYISTPLPTWFHRLLGGKLTKINPINIPHHEVFLIILLLMALFSLGVAVVLQQDLLPKSEGLQQNSLPRK</sequence>
<dbReference type="Gene3D" id="3.40.50.300">
    <property type="entry name" value="P-loop containing nucleotide triphosphate hydrolases"/>
    <property type="match status" value="1"/>
</dbReference>
<name>A0A977KVH0_9CYAN</name>
<dbReference type="KEGG" id="wna:KA717_24545"/>
<evidence type="ECO:0000256" key="1">
    <source>
        <dbReference type="SAM" id="Phobius"/>
    </source>
</evidence>
<keyword evidence="1" id="KW-0812">Transmembrane</keyword>
<organism evidence="2">
    <name type="scientific">Woronichinia naegeliana WA131</name>
    <dbReference type="NCBI Taxonomy" id="2824559"/>
    <lineage>
        <taxon>Bacteria</taxon>
        <taxon>Bacillati</taxon>
        <taxon>Cyanobacteriota</taxon>
        <taxon>Cyanophyceae</taxon>
        <taxon>Synechococcales</taxon>
        <taxon>Coelosphaeriaceae</taxon>
        <taxon>Woronichinia</taxon>
    </lineage>
</organism>
<dbReference type="Proteomes" id="UP001065613">
    <property type="component" value="Chromosome"/>
</dbReference>
<keyword evidence="1" id="KW-0472">Membrane</keyword>
<accession>A0A977KVH0</accession>
<evidence type="ECO:0000313" key="2">
    <source>
        <dbReference type="EMBL" id="UXE59100.1"/>
    </source>
</evidence>
<dbReference type="EMBL" id="CP073041">
    <property type="protein sequence ID" value="UXE59100.1"/>
    <property type="molecule type" value="Genomic_DNA"/>
</dbReference>
<feature type="transmembrane region" description="Helical" evidence="1">
    <location>
        <begin position="286"/>
        <end position="305"/>
    </location>
</feature>
<dbReference type="SUPFAM" id="SSF52540">
    <property type="entry name" value="P-loop containing nucleoside triphosphate hydrolases"/>
    <property type="match status" value="1"/>
</dbReference>
<protein>
    <submittedName>
        <fullName evidence="2">Uncharacterized protein</fullName>
    </submittedName>
</protein>
<reference evidence="2" key="1">
    <citation type="submission" date="2021-04" db="EMBL/GenBank/DDBJ databases">
        <title>Genome sequence of Woronichinia naegeliana from Washington state freshwater lake bloom.</title>
        <authorList>
            <person name="Dreher T.W."/>
        </authorList>
    </citation>
    <scope>NUCLEOTIDE SEQUENCE</scope>
    <source>
        <strain evidence="2">WA131</strain>
    </source>
</reference>
<dbReference type="AlphaFoldDB" id="A0A977KVH0"/>
<keyword evidence="1" id="KW-1133">Transmembrane helix</keyword>